<keyword evidence="2" id="KW-1185">Reference proteome</keyword>
<dbReference type="EMBL" id="CM042013">
    <property type="protein sequence ID" value="KAI3739463.1"/>
    <property type="molecule type" value="Genomic_DNA"/>
</dbReference>
<reference evidence="1 2" key="2">
    <citation type="journal article" date="2022" name="Mol. Ecol. Resour.">
        <title>The genomes of chicory, endive, great burdock and yacon provide insights into Asteraceae paleo-polyploidization history and plant inulin production.</title>
        <authorList>
            <person name="Fan W."/>
            <person name="Wang S."/>
            <person name="Wang H."/>
            <person name="Wang A."/>
            <person name="Jiang F."/>
            <person name="Liu H."/>
            <person name="Zhao H."/>
            <person name="Xu D."/>
            <person name="Zhang Y."/>
        </authorList>
    </citation>
    <scope>NUCLEOTIDE SEQUENCE [LARGE SCALE GENOMIC DNA]</scope>
    <source>
        <strain evidence="2">cv. Punajuju</strain>
        <tissue evidence="1">Leaves</tissue>
    </source>
</reference>
<proteinExistence type="predicted"/>
<reference evidence="2" key="1">
    <citation type="journal article" date="2022" name="Mol. Ecol. Resour.">
        <title>The genomes of chicory, endive, great burdock and yacon provide insights into Asteraceae palaeo-polyploidization history and plant inulin production.</title>
        <authorList>
            <person name="Fan W."/>
            <person name="Wang S."/>
            <person name="Wang H."/>
            <person name="Wang A."/>
            <person name="Jiang F."/>
            <person name="Liu H."/>
            <person name="Zhao H."/>
            <person name="Xu D."/>
            <person name="Zhang Y."/>
        </authorList>
    </citation>
    <scope>NUCLEOTIDE SEQUENCE [LARGE SCALE GENOMIC DNA]</scope>
    <source>
        <strain evidence="2">cv. Punajuju</strain>
    </source>
</reference>
<organism evidence="1 2">
    <name type="scientific">Cichorium intybus</name>
    <name type="common">Chicory</name>
    <dbReference type="NCBI Taxonomy" id="13427"/>
    <lineage>
        <taxon>Eukaryota</taxon>
        <taxon>Viridiplantae</taxon>
        <taxon>Streptophyta</taxon>
        <taxon>Embryophyta</taxon>
        <taxon>Tracheophyta</taxon>
        <taxon>Spermatophyta</taxon>
        <taxon>Magnoliopsida</taxon>
        <taxon>eudicotyledons</taxon>
        <taxon>Gunneridae</taxon>
        <taxon>Pentapetalae</taxon>
        <taxon>asterids</taxon>
        <taxon>campanulids</taxon>
        <taxon>Asterales</taxon>
        <taxon>Asteraceae</taxon>
        <taxon>Cichorioideae</taxon>
        <taxon>Cichorieae</taxon>
        <taxon>Cichoriinae</taxon>
        <taxon>Cichorium</taxon>
    </lineage>
</organism>
<evidence type="ECO:0000313" key="1">
    <source>
        <dbReference type="EMBL" id="KAI3739463.1"/>
    </source>
</evidence>
<protein>
    <submittedName>
        <fullName evidence="1">Uncharacterized protein</fullName>
    </submittedName>
</protein>
<comment type="caution">
    <text evidence="1">The sequence shown here is derived from an EMBL/GenBank/DDBJ whole genome shotgun (WGS) entry which is preliminary data.</text>
</comment>
<evidence type="ECO:0000313" key="2">
    <source>
        <dbReference type="Proteomes" id="UP001055811"/>
    </source>
</evidence>
<gene>
    <name evidence="1" type="ORF">L2E82_29868</name>
</gene>
<sequence length="118" mass="13581">MAFSAPPRTTSPPPPSTAAISLLFPSYSVSSDIPTLLLHRFIKMEAKSVDESALRLTPLFLHHFTTLVNKRNREDGSYGSNYRTMNMIDEDCPRLREIKNPFWDMVDYSVFVRILNTW</sequence>
<dbReference type="Proteomes" id="UP001055811">
    <property type="component" value="Linkage Group LG05"/>
</dbReference>
<name>A0ACB9CYP1_CICIN</name>
<accession>A0ACB9CYP1</accession>